<accession>A0A166ANJ7</accession>
<dbReference type="Pfam" id="PF12697">
    <property type="entry name" value="Abhydrolase_6"/>
    <property type="match status" value="1"/>
</dbReference>
<feature type="non-terminal residue" evidence="3">
    <location>
        <position position="351"/>
    </location>
</feature>
<name>A0A166ANJ7_EXIGL</name>
<feature type="chain" id="PRO_5007870737" evidence="1">
    <location>
        <begin position="17"/>
        <end position="351"/>
    </location>
</feature>
<dbReference type="EMBL" id="KV425985">
    <property type="protein sequence ID" value="KZV93719.1"/>
    <property type="molecule type" value="Genomic_DNA"/>
</dbReference>
<dbReference type="SUPFAM" id="SSF53474">
    <property type="entry name" value="alpha/beta-Hydrolases"/>
    <property type="match status" value="1"/>
</dbReference>
<evidence type="ECO:0000259" key="2">
    <source>
        <dbReference type="Pfam" id="PF12697"/>
    </source>
</evidence>
<evidence type="ECO:0000313" key="3">
    <source>
        <dbReference type="EMBL" id="KZV93719.1"/>
    </source>
</evidence>
<protein>
    <submittedName>
        <fullName evidence="3">Alpha/beta-hydrolase</fullName>
    </submittedName>
</protein>
<evidence type="ECO:0000256" key="1">
    <source>
        <dbReference type="SAM" id="SignalP"/>
    </source>
</evidence>
<feature type="signal peptide" evidence="1">
    <location>
        <begin position="1"/>
        <end position="16"/>
    </location>
</feature>
<dbReference type="OrthoDB" id="1743579at2759"/>
<gene>
    <name evidence="3" type="ORF">EXIGLDRAFT_645955</name>
</gene>
<keyword evidence="1" id="KW-0732">Signal</keyword>
<dbReference type="InParanoid" id="A0A166ANJ7"/>
<dbReference type="Gene3D" id="3.40.50.1820">
    <property type="entry name" value="alpha/beta hydrolase"/>
    <property type="match status" value="1"/>
</dbReference>
<dbReference type="GO" id="GO:0016787">
    <property type="term" value="F:hydrolase activity"/>
    <property type="evidence" value="ECO:0007669"/>
    <property type="project" value="UniProtKB-KW"/>
</dbReference>
<feature type="domain" description="AB hydrolase-1" evidence="2">
    <location>
        <begin position="81"/>
        <end position="339"/>
    </location>
</feature>
<organism evidence="3 4">
    <name type="scientific">Exidia glandulosa HHB12029</name>
    <dbReference type="NCBI Taxonomy" id="1314781"/>
    <lineage>
        <taxon>Eukaryota</taxon>
        <taxon>Fungi</taxon>
        <taxon>Dikarya</taxon>
        <taxon>Basidiomycota</taxon>
        <taxon>Agaricomycotina</taxon>
        <taxon>Agaricomycetes</taxon>
        <taxon>Auriculariales</taxon>
        <taxon>Exidiaceae</taxon>
        <taxon>Exidia</taxon>
    </lineage>
</organism>
<dbReference type="AlphaFoldDB" id="A0A166ANJ7"/>
<sequence>MRSSLITIPLSAAAFAAPANFFTPHCVDSIAQISASGTNFDLSTSVSPANTTVPVNGTYSIQLHFCKPTTPIPARSKTLQVLVHGIGLNGGYWHSGFQPEKYSYVRYMAVLGFPTLTITRLGYGNSSHPDPVSVVQAPYDVAIVSSILKAAREGHFAGATSAFNRVVYVGHSYGSIIGNGVIASQPKLVDAAVFTGYSHGKMDPSKIALVPAASVDPVQFAGLPDGYFTTPNITSRAATFFSSTSKSYDPKALAFDYAHKDIATVGEVMTTTYAVVPAPEFTGPVLAINGADDILFCKDSTCSNLAGEKTFYPKAKSFDAVVIPSTGHSLNFHYSAPKTFFSINSWLAHRG</sequence>
<proteinExistence type="predicted"/>
<dbReference type="InterPro" id="IPR029058">
    <property type="entry name" value="AB_hydrolase_fold"/>
</dbReference>
<evidence type="ECO:0000313" key="4">
    <source>
        <dbReference type="Proteomes" id="UP000077266"/>
    </source>
</evidence>
<keyword evidence="3" id="KW-0378">Hydrolase</keyword>
<reference evidence="3 4" key="1">
    <citation type="journal article" date="2016" name="Mol. Biol. Evol.">
        <title>Comparative Genomics of Early-Diverging Mushroom-Forming Fungi Provides Insights into the Origins of Lignocellulose Decay Capabilities.</title>
        <authorList>
            <person name="Nagy L.G."/>
            <person name="Riley R."/>
            <person name="Tritt A."/>
            <person name="Adam C."/>
            <person name="Daum C."/>
            <person name="Floudas D."/>
            <person name="Sun H."/>
            <person name="Yadav J.S."/>
            <person name="Pangilinan J."/>
            <person name="Larsson K.H."/>
            <person name="Matsuura K."/>
            <person name="Barry K."/>
            <person name="Labutti K."/>
            <person name="Kuo R."/>
            <person name="Ohm R.A."/>
            <person name="Bhattacharya S.S."/>
            <person name="Shirouzu T."/>
            <person name="Yoshinaga Y."/>
            <person name="Martin F.M."/>
            <person name="Grigoriev I.V."/>
            <person name="Hibbett D.S."/>
        </authorList>
    </citation>
    <scope>NUCLEOTIDE SEQUENCE [LARGE SCALE GENOMIC DNA]</scope>
    <source>
        <strain evidence="3 4">HHB12029</strain>
    </source>
</reference>
<dbReference type="Proteomes" id="UP000077266">
    <property type="component" value="Unassembled WGS sequence"/>
</dbReference>
<dbReference type="InterPro" id="IPR000073">
    <property type="entry name" value="AB_hydrolase_1"/>
</dbReference>
<keyword evidence="4" id="KW-1185">Reference proteome</keyword>